<reference evidence="3" key="2">
    <citation type="journal article" date="2019" name="Mol. Plant Microbe Interact.">
        <title>Genome sequence resources for four phytopathogenic fungi from the Colletotrichum orbiculare species complex.</title>
        <authorList>
            <person name="Gan P."/>
            <person name="Tsushima A."/>
            <person name="Narusaka M."/>
            <person name="Narusaka Y."/>
            <person name="Takano Y."/>
            <person name="Kubo Y."/>
            <person name="Shirasu K."/>
        </authorList>
    </citation>
    <scope>GENOME REANNOTATION</scope>
    <source>
        <strain evidence="3">104-T / ATCC 96160 / CBS 514.97 / LARS 414 / MAFF 240422</strain>
    </source>
</reference>
<gene>
    <name evidence="2" type="ORF">Cob_v001882</name>
</gene>
<name>A0A484G417_COLOR</name>
<organism evidence="2 3">
    <name type="scientific">Colletotrichum orbiculare (strain 104-T / ATCC 96160 / CBS 514.97 / LARS 414 / MAFF 240422)</name>
    <name type="common">Cucumber anthracnose fungus</name>
    <name type="synonym">Colletotrichum lagenarium</name>
    <dbReference type="NCBI Taxonomy" id="1213857"/>
    <lineage>
        <taxon>Eukaryota</taxon>
        <taxon>Fungi</taxon>
        <taxon>Dikarya</taxon>
        <taxon>Ascomycota</taxon>
        <taxon>Pezizomycotina</taxon>
        <taxon>Sordariomycetes</taxon>
        <taxon>Hypocreomycetidae</taxon>
        <taxon>Glomerellales</taxon>
        <taxon>Glomerellaceae</taxon>
        <taxon>Colletotrichum</taxon>
        <taxon>Colletotrichum orbiculare species complex</taxon>
    </lineage>
</organism>
<evidence type="ECO:0000313" key="2">
    <source>
        <dbReference type="EMBL" id="TDZ25359.1"/>
    </source>
</evidence>
<reference evidence="3" key="1">
    <citation type="journal article" date="2013" name="New Phytol.">
        <title>Comparative genomic and transcriptomic analyses reveal the hemibiotrophic stage shift of Colletotrichum fungi.</title>
        <authorList>
            <person name="Gan P."/>
            <person name="Ikeda K."/>
            <person name="Irieda H."/>
            <person name="Narusaka M."/>
            <person name="O'Connell R.J."/>
            <person name="Narusaka Y."/>
            <person name="Takano Y."/>
            <person name="Kubo Y."/>
            <person name="Shirasu K."/>
        </authorList>
    </citation>
    <scope>NUCLEOTIDE SEQUENCE [LARGE SCALE GENOMIC DNA]</scope>
    <source>
        <strain evidence="3">104-T / ATCC 96160 / CBS 514.97 / LARS 414 / MAFF 240422</strain>
    </source>
</reference>
<protein>
    <submittedName>
        <fullName evidence="2">Uncharacterized protein</fullName>
    </submittedName>
</protein>
<keyword evidence="3" id="KW-1185">Reference proteome</keyword>
<sequence>MSFLRNAVPLVVAVGAGVSISVYTLKPSLEEQQKLRESQAFKDIPSGEPKTPAPPVANPTIAQLGTKSIEATPKS</sequence>
<proteinExistence type="predicted"/>
<dbReference type="Pfam" id="PF23670">
    <property type="entry name" value="PIGBOS1"/>
    <property type="match status" value="1"/>
</dbReference>
<comment type="caution">
    <text evidence="2">The sequence shown here is derived from an EMBL/GenBank/DDBJ whole genome shotgun (WGS) entry which is preliminary data.</text>
</comment>
<dbReference type="Proteomes" id="UP000014480">
    <property type="component" value="Unassembled WGS sequence"/>
</dbReference>
<dbReference type="EMBL" id="AMCV02000002">
    <property type="protein sequence ID" value="TDZ25359.1"/>
    <property type="molecule type" value="Genomic_DNA"/>
</dbReference>
<dbReference type="InterPro" id="IPR057394">
    <property type="entry name" value="PIGBOS1"/>
</dbReference>
<accession>A0A484G417</accession>
<evidence type="ECO:0000313" key="3">
    <source>
        <dbReference type="Proteomes" id="UP000014480"/>
    </source>
</evidence>
<feature type="region of interest" description="Disordered" evidence="1">
    <location>
        <begin position="34"/>
        <end position="75"/>
    </location>
</feature>
<dbReference type="AlphaFoldDB" id="A0A484G417"/>
<evidence type="ECO:0000256" key="1">
    <source>
        <dbReference type="SAM" id="MobiDB-lite"/>
    </source>
</evidence>